<keyword evidence="4" id="KW-1185">Reference proteome</keyword>
<evidence type="ECO:0000259" key="2">
    <source>
        <dbReference type="Pfam" id="PF10338"/>
    </source>
</evidence>
<dbReference type="InterPro" id="IPR019434">
    <property type="entry name" value="DUF2423"/>
</dbReference>
<evidence type="ECO:0000256" key="1">
    <source>
        <dbReference type="SAM" id="MobiDB-lite"/>
    </source>
</evidence>
<dbReference type="Pfam" id="PF10338">
    <property type="entry name" value="YBL028C_N"/>
    <property type="match status" value="1"/>
</dbReference>
<feature type="compositionally biased region" description="Basic residues" evidence="1">
    <location>
        <begin position="8"/>
        <end position="19"/>
    </location>
</feature>
<dbReference type="GeneID" id="80909267"/>
<comment type="caution">
    <text evidence="3">The sequence shown here is derived from an EMBL/GenBank/DDBJ whole genome shotgun (WGS) entry which is preliminary data.</text>
</comment>
<dbReference type="OrthoDB" id="4087970at2759"/>
<dbReference type="AlphaFoldDB" id="A0A9W9CBJ6"/>
<dbReference type="PANTHER" id="PTHR28219">
    <property type="entry name" value="UPF0642 PROTEIN YBL028C"/>
    <property type="match status" value="1"/>
</dbReference>
<dbReference type="EMBL" id="JAPEUX010000004">
    <property type="protein sequence ID" value="KAJ4354005.1"/>
    <property type="molecule type" value="Genomic_DNA"/>
</dbReference>
<dbReference type="PANTHER" id="PTHR28219:SF1">
    <property type="entry name" value="UPF0642 PROTEIN YBL028C"/>
    <property type="match status" value="1"/>
</dbReference>
<dbReference type="GO" id="GO:0030687">
    <property type="term" value="C:preribosome, large subunit precursor"/>
    <property type="evidence" value="ECO:0007669"/>
    <property type="project" value="TreeGrafter"/>
</dbReference>
<gene>
    <name evidence="3" type="ORF">N0V89_005737</name>
</gene>
<feature type="region of interest" description="Disordered" evidence="1">
    <location>
        <begin position="172"/>
        <end position="212"/>
    </location>
</feature>
<dbReference type="RefSeq" id="XP_056071779.1">
    <property type="nucleotide sequence ID" value="XM_056214512.1"/>
</dbReference>
<feature type="compositionally biased region" description="Basic residues" evidence="1">
    <location>
        <begin position="172"/>
        <end position="185"/>
    </location>
</feature>
<feature type="domain" description="DUF2423" evidence="2">
    <location>
        <begin position="1"/>
        <end position="44"/>
    </location>
</feature>
<protein>
    <recommendedName>
        <fullName evidence="2">DUF2423 domain-containing protein</fullName>
    </recommendedName>
</protein>
<evidence type="ECO:0000313" key="3">
    <source>
        <dbReference type="EMBL" id="KAJ4354005.1"/>
    </source>
</evidence>
<name>A0A9W9CBJ6_9PLEO</name>
<feature type="region of interest" description="Disordered" evidence="1">
    <location>
        <begin position="1"/>
        <end position="20"/>
    </location>
</feature>
<evidence type="ECO:0000313" key="4">
    <source>
        <dbReference type="Proteomes" id="UP001140513"/>
    </source>
</evidence>
<sequence>MAKGLRSSVKKSNRSKLRTRVFEPVENARLERLHQKLLETAQQPKPETAKEKEMDVDAVEGNSHHMPQSPAHTLNSALADADAVANDASKEEDFPKGSFFLTASIPQSLCDSDTTHDKPALAHDDLESRTLYDVLGLSSDVVGFTPKGDLKLAFDPLSPEWLSDQRLTDRKTVHKAKMERRKKPKNQISFPTTRGKGALKPFSESRIRKRRS</sequence>
<proteinExistence type="predicted"/>
<organism evidence="3 4">
    <name type="scientific">Didymosphaeria variabile</name>
    <dbReference type="NCBI Taxonomy" id="1932322"/>
    <lineage>
        <taxon>Eukaryota</taxon>
        <taxon>Fungi</taxon>
        <taxon>Dikarya</taxon>
        <taxon>Ascomycota</taxon>
        <taxon>Pezizomycotina</taxon>
        <taxon>Dothideomycetes</taxon>
        <taxon>Pleosporomycetidae</taxon>
        <taxon>Pleosporales</taxon>
        <taxon>Massarineae</taxon>
        <taxon>Didymosphaeriaceae</taxon>
        <taxon>Didymosphaeria</taxon>
    </lineage>
</organism>
<dbReference type="Proteomes" id="UP001140513">
    <property type="component" value="Unassembled WGS sequence"/>
</dbReference>
<accession>A0A9W9CBJ6</accession>
<reference evidence="3" key="1">
    <citation type="submission" date="2022-10" db="EMBL/GenBank/DDBJ databases">
        <title>Tapping the CABI collections for fungal endophytes: first genome assemblies for Collariella, Neodidymelliopsis, Ascochyta clinopodiicola, Didymella pomorum, Didymosphaeria variabile, Neocosmospora piperis and Neocucurbitaria cava.</title>
        <authorList>
            <person name="Hill R."/>
        </authorList>
    </citation>
    <scope>NUCLEOTIDE SEQUENCE</scope>
    <source>
        <strain evidence="3">IMI 356815</strain>
    </source>
</reference>